<evidence type="ECO:0000313" key="3">
    <source>
        <dbReference type="EMBL" id="SUZ99449.1"/>
    </source>
</evidence>
<proteinExistence type="inferred from homology"/>
<dbReference type="Pfam" id="PF03938">
    <property type="entry name" value="OmpH"/>
    <property type="match status" value="1"/>
</dbReference>
<dbReference type="InterPro" id="IPR024930">
    <property type="entry name" value="Skp_dom_sf"/>
</dbReference>
<accession>A0A381S7J7</accession>
<dbReference type="Gene3D" id="3.30.910.20">
    <property type="entry name" value="Skp domain"/>
    <property type="match status" value="1"/>
</dbReference>
<gene>
    <name evidence="3" type="ORF">METZ01_LOCUS52303</name>
</gene>
<reference evidence="3" key="1">
    <citation type="submission" date="2018-05" db="EMBL/GenBank/DDBJ databases">
        <authorList>
            <person name="Lanie J.A."/>
            <person name="Ng W.-L."/>
            <person name="Kazmierczak K.M."/>
            <person name="Andrzejewski T.M."/>
            <person name="Davidsen T.M."/>
            <person name="Wayne K.J."/>
            <person name="Tettelin H."/>
            <person name="Glass J.I."/>
            <person name="Rusch D."/>
            <person name="Podicherti R."/>
            <person name="Tsui H.-C.T."/>
            <person name="Winkler M.E."/>
        </authorList>
    </citation>
    <scope>NUCLEOTIDE SEQUENCE</scope>
</reference>
<evidence type="ECO:0000256" key="1">
    <source>
        <dbReference type="ARBA" id="ARBA00009091"/>
    </source>
</evidence>
<name>A0A381S7J7_9ZZZZ</name>
<dbReference type="PANTHER" id="PTHR35089">
    <property type="entry name" value="CHAPERONE PROTEIN SKP"/>
    <property type="match status" value="1"/>
</dbReference>
<dbReference type="InterPro" id="IPR005632">
    <property type="entry name" value="Chaperone_Skp"/>
</dbReference>
<dbReference type="GO" id="GO:0050821">
    <property type="term" value="P:protein stabilization"/>
    <property type="evidence" value="ECO:0007669"/>
    <property type="project" value="TreeGrafter"/>
</dbReference>
<comment type="similarity">
    <text evidence="1">Belongs to the Skp family.</text>
</comment>
<dbReference type="SUPFAM" id="SSF111384">
    <property type="entry name" value="OmpH-like"/>
    <property type="match status" value="1"/>
</dbReference>
<dbReference type="AlphaFoldDB" id="A0A381S7J7"/>
<dbReference type="PANTHER" id="PTHR35089:SF1">
    <property type="entry name" value="CHAPERONE PROTEIN SKP"/>
    <property type="match status" value="1"/>
</dbReference>
<dbReference type="SMART" id="SM00935">
    <property type="entry name" value="OmpH"/>
    <property type="match status" value="1"/>
</dbReference>
<protein>
    <recommendedName>
        <fullName evidence="4">OmpH family outer membrane protein</fullName>
    </recommendedName>
</protein>
<keyword evidence="2" id="KW-0732">Signal</keyword>
<organism evidence="3">
    <name type="scientific">marine metagenome</name>
    <dbReference type="NCBI Taxonomy" id="408172"/>
    <lineage>
        <taxon>unclassified sequences</taxon>
        <taxon>metagenomes</taxon>
        <taxon>ecological metagenomes</taxon>
    </lineage>
</organism>
<dbReference type="GO" id="GO:0005829">
    <property type="term" value="C:cytosol"/>
    <property type="evidence" value="ECO:0007669"/>
    <property type="project" value="TreeGrafter"/>
</dbReference>
<evidence type="ECO:0000256" key="2">
    <source>
        <dbReference type="ARBA" id="ARBA00022729"/>
    </source>
</evidence>
<dbReference type="EMBL" id="UINC01002704">
    <property type="protein sequence ID" value="SUZ99449.1"/>
    <property type="molecule type" value="Genomic_DNA"/>
</dbReference>
<dbReference type="GO" id="GO:0051082">
    <property type="term" value="F:unfolded protein binding"/>
    <property type="evidence" value="ECO:0007669"/>
    <property type="project" value="InterPro"/>
</dbReference>
<evidence type="ECO:0008006" key="4">
    <source>
        <dbReference type="Google" id="ProtNLM"/>
    </source>
</evidence>
<sequence>MKKIFLGFIVLLLTAPYIYSQSKIGFVQSDRIRAEFEEFKDAESQLQMEFRKVQFEYQTMLMSLDSMKKSFETQRLMSSPEWRREKEQEIAQREQTIQAFQAQKVGPEGELYKKQAQMEFEILSKVKRAVDKVAAIKEYDFIIDGSVSLLFGNPTYDLTDDVLYELRKYSLPDEN</sequence>